<accession>A0A1H1X119</accession>
<dbReference type="STRING" id="630515.SAMN04489812_3887"/>
<evidence type="ECO:0008006" key="5">
    <source>
        <dbReference type="Google" id="ProtNLM"/>
    </source>
</evidence>
<evidence type="ECO:0000313" key="3">
    <source>
        <dbReference type="EMBL" id="SDT02872.1"/>
    </source>
</evidence>
<keyword evidence="2" id="KW-0472">Membrane</keyword>
<dbReference type="RefSeq" id="WP_091527090.1">
    <property type="nucleotide sequence ID" value="NZ_LT629772.1"/>
</dbReference>
<dbReference type="AlphaFoldDB" id="A0A1H1X119"/>
<keyword evidence="4" id="KW-1185">Reference proteome</keyword>
<gene>
    <name evidence="3" type="ORF">SAMN04489812_3887</name>
</gene>
<organism evidence="3 4">
    <name type="scientific">Microlunatus soli</name>
    <dbReference type="NCBI Taxonomy" id="630515"/>
    <lineage>
        <taxon>Bacteria</taxon>
        <taxon>Bacillati</taxon>
        <taxon>Actinomycetota</taxon>
        <taxon>Actinomycetes</taxon>
        <taxon>Propionibacteriales</taxon>
        <taxon>Propionibacteriaceae</taxon>
        <taxon>Microlunatus</taxon>
    </lineage>
</organism>
<evidence type="ECO:0000256" key="2">
    <source>
        <dbReference type="SAM" id="Phobius"/>
    </source>
</evidence>
<dbReference type="OrthoDB" id="3733716at2"/>
<feature type="transmembrane region" description="Helical" evidence="2">
    <location>
        <begin position="145"/>
        <end position="171"/>
    </location>
</feature>
<feature type="region of interest" description="Disordered" evidence="1">
    <location>
        <begin position="1"/>
        <end position="22"/>
    </location>
</feature>
<proteinExistence type="predicted"/>
<keyword evidence="2" id="KW-1133">Transmembrane helix</keyword>
<dbReference type="EMBL" id="LT629772">
    <property type="protein sequence ID" value="SDT02872.1"/>
    <property type="molecule type" value="Genomic_DNA"/>
</dbReference>
<dbReference type="Proteomes" id="UP000199103">
    <property type="component" value="Chromosome I"/>
</dbReference>
<name>A0A1H1X119_9ACTN</name>
<protein>
    <recommendedName>
        <fullName evidence="5">DUF4190 domain-containing protein</fullName>
    </recommendedName>
</protein>
<evidence type="ECO:0000313" key="4">
    <source>
        <dbReference type="Proteomes" id="UP000199103"/>
    </source>
</evidence>
<reference evidence="3 4" key="1">
    <citation type="submission" date="2016-10" db="EMBL/GenBank/DDBJ databases">
        <authorList>
            <person name="de Groot N.N."/>
        </authorList>
    </citation>
    <scope>NUCLEOTIDE SEQUENCE [LARGE SCALE GENOMIC DNA]</scope>
    <source>
        <strain evidence="3 4">DSM 21800</strain>
    </source>
</reference>
<evidence type="ECO:0000256" key="1">
    <source>
        <dbReference type="SAM" id="MobiDB-lite"/>
    </source>
</evidence>
<sequence>MTDDDYRVPRGYPSPADPYLTAAPYRLDDRDRTAELLRADDIYRPVDGHRADPYSPDPYGHAPYGGYRGVPDRQPYPPYPYPAPEHPQGATVLILGVLSVIFAPLGFAAWYLGSRAQREIAETGAVYSNTGNITAGKIIGMITSIATIVSAAFVVLYVAFMIIMVIGATGIG</sequence>
<feature type="transmembrane region" description="Helical" evidence="2">
    <location>
        <begin position="90"/>
        <end position="112"/>
    </location>
</feature>
<keyword evidence="2" id="KW-0812">Transmembrane</keyword>